<protein>
    <submittedName>
        <fullName evidence="1">Chemotaxis-specific methylesterase</fullName>
        <ecNumber evidence="1">3.1.1.61</ecNumber>
    </submittedName>
</protein>
<gene>
    <name evidence="1" type="ORF">R2601_09430</name>
</gene>
<dbReference type="EC" id="3.1.1.61" evidence="1"/>
<sequence>MTKGEIRLSPSEAMRMLSDEIRHLHHRLERLEHGIEHVYASGGERLGSVAVTALQELDMLAQSTDALAAYSEKLSQRLEDSAELDLTRELSAIPLRALGRRLSGISHDDLAANAPELF</sequence>
<dbReference type="EMBL" id="AATQ01000060">
    <property type="protein sequence ID" value="EAU43959.1"/>
    <property type="molecule type" value="Genomic_DNA"/>
</dbReference>
<evidence type="ECO:0000313" key="2">
    <source>
        <dbReference type="Proteomes" id="UP000006230"/>
    </source>
</evidence>
<dbReference type="HOGENOM" id="CLU_2245157_0_0_5"/>
<comment type="caution">
    <text evidence="1">The sequence shown here is derived from an EMBL/GenBank/DDBJ whole genome shotgun (WGS) entry which is preliminary data.</text>
</comment>
<organism evidence="1 2">
    <name type="scientific">Salipiger bermudensis (strain DSM 26914 / JCM 13377 / KCTC 12554 / HTCC2601)</name>
    <name type="common">Pelagibaca bermudensis</name>
    <dbReference type="NCBI Taxonomy" id="314265"/>
    <lineage>
        <taxon>Bacteria</taxon>
        <taxon>Pseudomonadati</taxon>
        <taxon>Pseudomonadota</taxon>
        <taxon>Alphaproteobacteria</taxon>
        <taxon>Rhodobacterales</taxon>
        <taxon>Roseobacteraceae</taxon>
        <taxon>Salipiger</taxon>
    </lineage>
</organism>
<dbReference type="RefSeq" id="WP_007792628.1">
    <property type="nucleotide sequence ID" value="NZ_DS022276.1"/>
</dbReference>
<dbReference type="AlphaFoldDB" id="Q0FIC6"/>
<accession>Q0FIC6</accession>
<dbReference type="GeneID" id="92502003"/>
<dbReference type="GO" id="GO:0008984">
    <property type="term" value="F:protein-glutamate methylesterase activity"/>
    <property type="evidence" value="ECO:0007669"/>
    <property type="project" value="UniProtKB-EC"/>
</dbReference>
<keyword evidence="2" id="KW-1185">Reference proteome</keyword>
<keyword evidence="1" id="KW-0378">Hydrolase</keyword>
<proteinExistence type="predicted"/>
<reference evidence="1 2" key="1">
    <citation type="journal article" date="2010" name="J. Bacteriol.">
        <title>Genome sequences of Pelagibaca bermudensis HTCC2601T and Maritimibacter alkaliphilus HTCC2654T, the type strains of two marine Roseobacter genera.</title>
        <authorList>
            <person name="Thrash J.C."/>
            <person name="Cho J.C."/>
            <person name="Ferriera S."/>
            <person name="Johnson J."/>
            <person name="Vergin K.L."/>
            <person name="Giovannoni S.J."/>
        </authorList>
    </citation>
    <scope>NUCLEOTIDE SEQUENCE [LARGE SCALE GENOMIC DNA]</scope>
    <source>
        <strain evidence="2">DSM 26914 / JCM 13377 / KCTC 12554 / HTCC2601</strain>
    </source>
</reference>
<evidence type="ECO:0000313" key="1">
    <source>
        <dbReference type="EMBL" id="EAU43959.1"/>
    </source>
</evidence>
<dbReference type="Proteomes" id="UP000006230">
    <property type="component" value="Unassembled WGS sequence"/>
</dbReference>
<dbReference type="eggNOG" id="ENOG50339T0">
    <property type="taxonomic scope" value="Bacteria"/>
</dbReference>
<dbReference type="STRING" id="314265.R2601_09430"/>
<name>Q0FIC6_SALBH</name>
<dbReference type="OrthoDB" id="7862440at2"/>